<feature type="transmembrane region" description="Helical" evidence="8">
    <location>
        <begin position="41"/>
        <end position="66"/>
    </location>
</feature>
<keyword evidence="5" id="KW-0479">Metal-binding</keyword>
<proteinExistence type="inferred from homology"/>
<dbReference type="InterPro" id="IPR037519">
    <property type="entry name" value="LITAF_fam"/>
</dbReference>
<accession>A0A8E0VEC7</accession>
<evidence type="ECO:0000256" key="3">
    <source>
        <dbReference type="ARBA" id="ARBA00004630"/>
    </source>
</evidence>
<evidence type="ECO:0000259" key="9">
    <source>
        <dbReference type="PROSITE" id="PS51837"/>
    </source>
</evidence>
<evidence type="ECO:0000256" key="4">
    <source>
        <dbReference type="ARBA" id="ARBA00005975"/>
    </source>
</evidence>
<dbReference type="SMART" id="SM00714">
    <property type="entry name" value="LITAF"/>
    <property type="match status" value="1"/>
</dbReference>
<evidence type="ECO:0000256" key="1">
    <source>
        <dbReference type="ARBA" id="ARBA00004414"/>
    </source>
</evidence>
<feature type="domain" description="LITAF" evidence="9">
    <location>
        <begin position="4"/>
        <end position="88"/>
    </location>
</feature>
<keyword evidence="8" id="KW-0812">Transmembrane</keyword>
<name>A0A8E0VEC7_9TREM</name>
<dbReference type="AlphaFoldDB" id="A0A8E0VEC7"/>
<dbReference type="Proteomes" id="UP000728185">
    <property type="component" value="Unassembled WGS sequence"/>
</dbReference>
<protein>
    <recommendedName>
        <fullName evidence="9">LITAF domain-containing protein</fullName>
    </recommendedName>
</protein>
<reference evidence="10" key="1">
    <citation type="submission" date="2019-05" db="EMBL/GenBank/DDBJ databases">
        <title>Annotation for the trematode Fasciolopsis buski.</title>
        <authorList>
            <person name="Choi Y.-J."/>
        </authorList>
    </citation>
    <scope>NUCLEOTIDE SEQUENCE</scope>
    <source>
        <strain evidence="10">HT</strain>
        <tissue evidence="10">Whole worm</tissue>
    </source>
</reference>
<dbReference type="PROSITE" id="PS51837">
    <property type="entry name" value="LITAF"/>
    <property type="match status" value="1"/>
</dbReference>
<keyword evidence="8" id="KW-1133">Transmembrane helix</keyword>
<dbReference type="EMBL" id="LUCM01011771">
    <property type="protein sequence ID" value="KAA0183480.1"/>
    <property type="molecule type" value="Genomic_DNA"/>
</dbReference>
<evidence type="ECO:0000313" key="10">
    <source>
        <dbReference type="EMBL" id="KAA0183480.1"/>
    </source>
</evidence>
<gene>
    <name evidence="10" type="ORF">FBUS_04909</name>
</gene>
<dbReference type="OrthoDB" id="5599753at2759"/>
<dbReference type="Pfam" id="PF10601">
    <property type="entry name" value="zf-LITAF-like"/>
    <property type="match status" value="1"/>
</dbReference>
<keyword evidence="6" id="KW-0862">Zinc</keyword>
<dbReference type="PANTHER" id="PTHR23292:SF6">
    <property type="entry name" value="FI16602P1-RELATED"/>
    <property type="match status" value="1"/>
</dbReference>
<dbReference type="InterPro" id="IPR006629">
    <property type="entry name" value="LITAF"/>
</dbReference>
<evidence type="ECO:0000256" key="8">
    <source>
        <dbReference type="SAM" id="Phobius"/>
    </source>
</evidence>
<dbReference type="GO" id="GO:0031902">
    <property type="term" value="C:late endosome membrane"/>
    <property type="evidence" value="ECO:0007669"/>
    <property type="project" value="UniProtKB-SubCell"/>
</dbReference>
<sequence length="89" mass="9725">MIPSSPTQVIVIQQLGDSPVYMNCPACHRPVITRVRHLSGLLTHLMCGLFCIFGCFPGCCLLPYFIPALKDVEHVCPVCGVVIARVSKL</sequence>
<dbReference type="GO" id="GO:0008270">
    <property type="term" value="F:zinc ion binding"/>
    <property type="evidence" value="ECO:0007669"/>
    <property type="project" value="TreeGrafter"/>
</dbReference>
<organism evidence="10 11">
    <name type="scientific">Fasciolopsis buskii</name>
    <dbReference type="NCBI Taxonomy" id="27845"/>
    <lineage>
        <taxon>Eukaryota</taxon>
        <taxon>Metazoa</taxon>
        <taxon>Spiralia</taxon>
        <taxon>Lophotrochozoa</taxon>
        <taxon>Platyhelminthes</taxon>
        <taxon>Trematoda</taxon>
        <taxon>Digenea</taxon>
        <taxon>Plagiorchiida</taxon>
        <taxon>Echinostomata</taxon>
        <taxon>Echinostomatoidea</taxon>
        <taxon>Fasciolidae</taxon>
        <taxon>Fasciolopsis</taxon>
    </lineage>
</organism>
<evidence type="ECO:0000256" key="2">
    <source>
        <dbReference type="ARBA" id="ARBA00004481"/>
    </source>
</evidence>
<keyword evidence="11" id="KW-1185">Reference proteome</keyword>
<dbReference type="GO" id="GO:0005765">
    <property type="term" value="C:lysosomal membrane"/>
    <property type="evidence" value="ECO:0007669"/>
    <property type="project" value="UniProtKB-SubCell"/>
</dbReference>
<comment type="caution">
    <text evidence="10">The sequence shown here is derived from an EMBL/GenBank/DDBJ whole genome shotgun (WGS) entry which is preliminary data.</text>
</comment>
<comment type="subcellular location">
    <subcellularLocation>
        <location evidence="2">Endosome membrane</location>
        <topology evidence="2">Peripheral membrane protein</topology>
    </subcellularLocation>
    <subcellularLocation>
        <location evidence="1">Late endosome membrane</location>
    </subcellularLocation>
    <subcellularLocation>
        <location evidence="3">Lysosome membrane</location>
        <topology evidence="3">Peripheral membrane protein</topology>
        <orientation evidence="3">Cytoplasmic side</orientation>
    </subcellularLocation>
</comment>
<evidence type="ECO:0000256" key="7">
    <source>
        <dbReference type="ARBA" id="ARBA00023136"/>
    </source>
</evidence>
<evidence type="ECO:0000256" key="6">
    <source>
        <dbReference type="ARBA" id="ARBA00022833"/>
    </source>
</evidence>
<evidence type="ECO:0000256" key="5">
    <source>
        <dbReference type="ARBA" id="ARBA00022723"/>
    </source>
</evidence>
<comment type="similarity">
    <text evidence="4">Belongs to the CDIP1/LITAF family.</text>
</comment>
<keyword evidence="7 8" id="KW-0472">Membrane</keyword>
<evidence type="ECO:0000313" key="11">
    <source>
        <dbReference type="Proteomes" id="UP000728185"/>
    </source>
</evidence>
<dbReference type="PANTHER" id="PTHR23292">
    <property type="entry name" value="LIPOPOLYSACCHARIDE-INDUCED TUMOR NECROSIS FACTOR-ALPHA FACTOR"/>
    <property type="match status" value="1"/>
</dbReference>